<organism evidence="2 3">
    <name type="scientific">Herbihabitans rhizosphaerae</name>
    <dbReference type="NCBI Taxonomy" id="1872711"/>
    <lineage>
        <taxon>Bacteria</taxon>
        <taxon>Bacillati</taxon>
        <taxon>Actinomycetota</taxon>
        <taxon>Actinomycetes</taxon>
        <taxon>Pseudonocardiales</taxon>
        <taxon>Pseudonocardiaceae</taxon>
        <taxon>Herbihabitans</taxon>
    </lineage>
</organism>
<keyword evidence="3" id="KW-1185">Reference proteome</keyword>
<gene>
    <name evidence="2" type="ORF">EV193_105166</name>
</gene>
<proteinExistence type="predicted"/>
<dbReference type="OrthoDB" id="8082651at2"/>
<evidence type="ECO:0008006" key="4">
    <source>
        <dbReference type="Google" id="ProtNLM"/>
    </source>
</evidence>
<comment type="caution">
    <text evidence="2">The sequence shown here is derived from an EMBL/GenBank/DDBJ whole genome shotgun (WGS) entry which is preliminary data.</text>
</comment>
<protein>
    <recommendedName>
        <fullName evidence="4">DUF2269 domain-containing protein</fullName>
    </recommendedName>
</protein>
<keyword evidence="1" id="KW-0472">Membrane</keyword>
<feature type="transmembrane region" description="Helical" evidence="1">
    <location>
        <begin position="16"/>
        <end position="41"/>
    </location>
</feature>
<feature type="transmembrane region" description="Helical" evidence="1">
    <location>
        <begin position="61"/>
        <end position="82"/>
    </location>
</feature>
<sequence>MSTTTPRRLSGRTRKVVLVSHIVSVSAWIGIDVALVILATTGLVTSDVDVAATAFKALEMFAVWPMFIAAMLALVTGATLGLGSKYGLFRYKWVAVKLAVNLLMATLLVTALRTGLADAAEYGRQLAAGVTPTVDKPIGLLGPMIVAPSLLLLAVVLSVFKPWGRFRGRVIAKEA</sequence>
<dbReference type="EMBL" id="SGWQ01000005">
    <property type="protein sequence ID" value="RZS37608.1"/>
    <property type="molecule type" value="Genomic_DNA"/>
</dbReference>
<feature type="transmembrane region" description="Helical" evidence="1">
    <location>
        <begin position="94"/>
        <end position="112"/>
    </location>
</feature>
<keyword evidence="1" id="KW-0812">Transmembrane</keyword>
<evidence type="ECO:0000313" key="3">
    <source>
        <dbReference type="Proteomes" id="UP000294257"/>
    </source>
</evidence>
<dbReference type="Proteomes" id="UP000294257">
    <property type="component" value="Unassembled WGS sequence"/>
</dbReference>
<name>A0A4Q7KLR6_9PSEU</name>
<reference evidence="2 3" key="1">
    <citation type="submission" date="2019-02" db="EMBL/GenBank/DDBJ databases">
        <title>Genomic Encyclopedia of Type Strains, Phase IV (KMG-IV): sequencing the most valuable type-strain genomes for metagenomic binning, comparative biology and taxonomic classification.</title>
        <authorList>
            <person name="Goeker M."/>
        </authorList>
    </citation>
    <scope>NUCLEOTIDE SEQUENCE [LARGE SCALE GENOMIC DNA]</scope>
    <source>
        <strain evidence="2 3">DSM 101727</strain>
    </source>
</reference>
<feature type="transmembrane region" description="Helical" evidence="1">
    <location>
        <begin position="140"/>
        <end position="160"/>
    </location>
</feature>
<keyword evidence="1" id="KW-1133">Transmembrane helix</keyword>
<evidence type="ECO:0000313" key="2">
    <source>
        <dbReference type="EMBL" id="RZS37608.1"/>
    </source>
</evidence>
<dbReference type="RefSeq" id="WP_130345083.1">
    <property type="nucleotide sequence ID" value="NZ_SGWQ01000005.1"/>
</dbReference>
<accession>A0A4Q7KLR6</accession>
<dbReference type="AlphaFoldDB" id="A0A4Q7KLR6"/>
<evidence type="ECO:0000256" key="1">
    <source>
        <dbReference type="SAM" id="Phobius"/>
    </source>
</evidence>